<accession>A0A835YNX9</accession>
<dbReference type="SUPFAM" id="SSF53098">
    <property type="entry name" value="Ribonuclease H-like"/>
    <property type="match status" value="1"/>
</dbReference>
<dbReference type="Gene3D" id="3.30.420.10">
    <property type="entry name" value="Ribonuclease H-like superfamily/Ribonuclease H"/>
    <property type="match status" value="1"/>
</dbReference>
<organism evidence="1 2">
    <name type="scientific">Tribonema minus</name>
    <dbReference type="NCBI Taxonomy" id="303371"/>
    <lineage>
        <taxon>Eukaryota</taxon>
        <taxon>Sar</taxon>
        <taxon>Stramenopiles</taxon>
        <taxon>Ochrophyta</taxon>
        <taxon>PX clade</taxon>
        <taxon>Xanthophyceae</taxon>
        <taxon>Tribonematales</taxon>
        <taxon>Tribonemataceae</taxon>
        <taxon>Tribonema</taxon>
    </lineage>
</organism>
<evidence type="ECO:0000313" key="2">
    <source>
        <dbReference type="Proteomes" id="UP000664859"/>
    </source>
</evidence>
<dbReference type="EMBL" id="JAFCMP010000526">
    <property type="protein sequence ID" value="KAG5177307.1"/>
    <property type="molecule type" value="Genomic_DNA"/>
</dbReference>
<gene>
    <name evidence="1" type="ORF">JKP88DRAFT_248856</name>
</gene>
<dbReference type="Proteomes" id="UP000664859">
    <property type="component" value="Unassembled WGS sequence"/>
</dbReference>
<dbReference type="OrthoDB" id="10611067at2759"/>
<comment type="caution">
    <text evidence="1">The sequence shown here is derived from an EMBL/GenBank/DDBJ whole genome shotgun (WGS) entry which is preliminary data.</text>
</comment>
<keyword evidence="2" id="KW-1185">Reference proteome</keyword>
<dbReference type="AlphaFoldDB" id="A0A835YNX9"/>
<dbReference type="InterPro" id="IPR012337">
    <property type="entry name" value="RNaseH-like_sf"/>
</dbReference>
<dbReference type="GO" id="GO:0003676">
    <property type="term" value="F:nucleic acid binding"/>
    <property type="evidence" value="ECO:0007669"/>
    <property type="project" value="InterPro"/>
</dbReference>
<evidence type="ECO:0000313" key="1">
    <source>
        <dbReference type="EMBL" id="KAG5177307.1"/>
    </source>
</evidence>
<dbReference type="InterPro" id="IPR036397">
    <property type="entry name" value="RNaseH_sf"/>
</dbReference>
<proteinExistence type="predicted"/>
<reference evidence="1" key="1">
    <citation type="submission" date="2021-02" db="EMBL/GenBank/DDBJ databases">
        <title>First Annotated Genome of the Yellow-green Alga Tribonema minus.</title>
        <authorList>
            <person name="Mahan K.M."/>
        </authorList>
    </citation>
    <scope>NUCLEOTIDE SEQUENCE</scope>
    <source>
        <strain evidence="1">UTEX B ZZ1240</strain>
    </source>
</reference>
<protein>
    <submittedName>
        <fullName evidence="1">Uncharacterized protein</fullName>
    </submittedName>
</protein>
<name>A0A835YNX9_9STRA</name>
<sequence>MDCDGLRISARRLPGADLENVEVTDDNEALLLDSRCIALDCEMVWANKQPAETTLRPVVVSIGVVDTELENLLYARIAVPPDVDIVDDSFARTSANLHPDWTKGIPHTTAQVLFRTMVQRAGTVVGWQLDGDLEVLGFEVAAAALRAGRRLSVDFGGGVSVRVVDLSDHFRSLHNSKCQLSEAYRAVFEDRPAQHWGAHHAAADARLCMELFRRWRRGGCPRSVPLNLKFYVVNVHGLRRGGAHQERHQTLFEYLRPERGNRGVVLEQDDGRNFKLKFREENERAAYMCIVRRRMQAAHEDLGPSLPAQESGSEKVTAAVRYSCRLFTAHLYEITR</sequence>